<organism evidence="1 2">
    <name type="scientific">Roseibium aggregatum (strain ATCC 25650 / DSM 13394 / JCM 20685 / NBRC 16684 / NCIMB 2208 / IAM 12614 / B1)</name>
    <name type="common">Stappia aggregata</name>
    <dbReference type="NCBI Taxonomy" id="384765"/>
    <lineage>
        <taxon>Bacteria</taxon>
        <taxon>Pseudomonadati</taxon>
        <taxon>Pseudomonadota</taxon>
        <taxon>Alphaproteobacteria</taxon>
        <taxon>Hyphomicrobiales</taxon>
        <taxon>Stappiaceae</taxon>
        <taxon>Roseibium</taxon>
    </lineage>
</organism>
<sequence>MPLDILKRADIGSCGNQFAQEFGFIVIKIEEEPAEVLPIKTE</sequence>
<gene>
    <name evidence="1" type="ORF">SIAM614_12023</name>
</gene>
<dbReference type="AlphaFoldDB" id="A0NTU2"/>
<protein>
    <submittedName>
        <fullName evidence="1">Uncharacterized protein</fullName>
    </submittedName>
</protein>
<accession>A0NTU2</accession>
<evidence type="ECO:0000313" key="2">
    <source>
        <dbReference type="Proteomes" id="UP000004848"/>
    </source>
</evidence>
<reference evidence="1 2" key="1">
    <citation type="submission" date="2006-05" db="EMBL/GenBank/DDBJ databases">
        <authorList>
            <person name="King G."/>
            <person name="Ferriera S."/>
            <person name="Johnson J."/>
            <person name="Kravitz S."/>
            <person name="Beeson K."/>
            <person name="Sutton G."/>
            <person name="Rogers Y.-H."/>
            <person name="Friedman R."/>
            <person name="Frazier M."/>
            <person name="Venter J.C."/>
        </authorList>
    </citation>
    <scope>NUCLEOTIDE SEQUENCE [LARGE SCALE GENOMIC DNA]</scope>
    <source>
        <strain evidence="2">ATCC 25650 / DSM 13394 / JCM 20685 / NBRC 16684 / NCIMB 2208 / IAM 12614 / B1</strain>
    </source>
</reference>
<evidence type="ECO:0000313" key="1">
    <source>
        <dbReference type="EMBL" id="EAV43851.1"/>
    </source>
</evidence>
<name>A0NTU2_ROSAI</name>
<comment type="caution">
    <text evidence="1">The sequence shown here is derived from an EMBL/GenBank/DDBJ whole genome shotgun (WGS) entry which is preliminary data.</text>
</comment>
<dbReference type="EMBL" id="AAUW01000008">
    <property type="protein sequence ID" value="EAV43851.1"/>
    <property type="molecule type" value="Genomic_DNA"/>
</dbReference>
<dbReference type="Proteomes" id="UP000004848">
    <property type="component" value="Unassembled WGS sequence"/>
</dbReference>
<proteinExistence type="predicted"/>